<organism evidence="1 2">
    <name type="scientific">Leuconostoc mesenteroides subsp. cremoris ATCC 19254</name>
    <dbReference type="NCBI Taxonomy" id="586220"/>
    <lineage>
        <taxon>Bacteria</taxon>
        <taxon>Bacillati</taxon>
        <taxon>Bacillota</taxon>
        <taxon>Bacilli</taxon>
        <taxon>Lactobacillales</taxon>
        <taxon>Lactobacillaceae</taxon>
        <taxon>Leuconostoc</taxon>
    </lineage>
</organism>
<dbReference type="AlphaFoldDB" id="C2KJF1"/>
<proteinExistence type="predicted"/>
<gene>
    <name evidence="1" type="ORF">HMPREF0555_0767</name>
</gene>
<accession>C2KJF1</accession>
<dbReference type="RefSeq" id="WP_002814958.1">
    <property type="nucleotide sequence ID" value="NZ_GG693383.1"/>
</dbReference>
<dbReference type="HOGENOM" id="CLU_1667242_0_0_9"/>
<comment type="caution">
    <text evidence="1">The sequence shown here is derived from an EMBL/GenBank/DDBJ whole genome shotgun (WGS) entry which is preliminary data.</text>
</comment>
<dbReference type="EMBL" id="ACKV01000035">
    <property type="protein sequence ID" value="EEJ42688.1"/>
    <property type="molecule type" value="Genomic_DNA"/>
</dbReference>
<dbReference type="Proteomes" id="UP000004283">
    <property type="component" value="Unassembled WGS sequence"/>
</dbReference>
<sequence length="158" mass="18525">MKFNQVRQFEYALSFFSEINHKNYQFTFEYLGKHLTASFLNFVNSFPISSEYDYKFDRQDSTTSGNDKEYDLIYLRHLIADKFNDLSYGSNKISVPETIDLINAINSIINDLPENLTFVDNFNLATNVTFLESNLHFDSYRFPDNSEFNIVSVQDLDN</sequence>
<evidence type="ECO:0000313" key="2">
    <source>
        <dbReference type="Proteomes" id="UP000004283"/>
    </source>
</evidence>
<evidence type="ECO:0000313" key="1">
    <source>
        <dbReference type="EMBL" id="EEJ42688.1"/>
    </source>
</evidence>
<reference evidence="1 2" key="1">
    <citation type="submission" date="2009-04" db="EMBL/GenBank/DDBJ databases">
        <authorList>
            <person name="Qin X."/>
            <person name="Bachman B."/>
            <person name="Battles P."/>
            <person name="Bell A."/>
            <person name="Bess C."/>
            <person name="Bickham C."/>
            <person name="Chaboub L."/>
            <person name="Chen D."/>
            <person name="Coyle M."/>
            <person name="Deiros D.R."/>
            <person name="Dinh H."/>
            <person name="Forbes L."/>
            <person name="Fowler G."/>
            <person name="Francisco L."/>
            <person name="Fu Q."/>
            <person name="Gubbala S."/>
            <person name="Hale W."/>
            <person name="Han Y."/>
            <person name="Hemphill L."/>
            <person name="Highlander S.K."/>
            <person name="Hirani K."/>
            <person name="Hogues M."/>
            <person name="Jackson L."/>
            <person name="Jakkamsetti A."/>
            <person name="Javaid M."/>
            <person name="Jiang H."/>
            <person name="Korchina V."/>
            <person name="Kovar C."/>
            <person name="Lara F."/>
            <person name="Lee S."/>
            <person name="Mata R."/>
            <person name="Mathew T."/>
            <person name="Moen C."/>
            <person name="Morales K."/>
            <person name="Munidasa M."/>
            <person name="Nazareth L."/>
            <person name="Ngo R."/>
            <person name="Nguyen L."/>
            <person name="Okwuonu G."/>
            <person name="Ongeri F."/>
            <person name="Patil S."/>
            <person name="Petrosino J."/>
            <person name="Pham C."/>
            <person name="Pham P."/>
            <person name="Pu L.-L."/>
            <person name="Puazo M."/>
            <person name="Raj R."/>
            <person name="Reid J."/>
            <person name="Rouhana J."/>
            <person name="Saada N."/>
            <person name="Shang Y."/>
            <person name="Simmons D."/>
            <person name="Thornton R."/>
            <person name="Warren J."/>
            <person name="Weissenberger G."/>
            <person name="Zhang J."/>
            <person name="Zhang L."/>
            <person name="Zhou C."/>
            <person name="Zhu D."/>
            <person name="Muzny D."/>
            <person name="Worley K."/>
            <person name="Gibbs R."/>
        </authorList>
    </citation>
    <scope>NUCLEOTIDE SEQUENCE [LARGE SCALE GENOMIC DNA]</scope>
    <source>
        <strain evidence="1 2">ATCC 19254</strain>
    </source>
</reference>
<name>C2KJF1_LEUMC</name>
<protein>
    <submittedName>
        <fullName evidence="1">Uncharacterized protein</fullName>
    </submittedName>
</protein>